<dbReference type="GO" id="GO:0005874">
    <property type="term" value="C:microtubule"/>
    <property type="evidence" value="ECO:0007669"/>
    <property type="project" value="TreeGrafter"/>
</dbReference>
<keyword evidence="1" id="KW-0547">Nucleotide-binding</keyword>
<organism evidence="5 6">
    <name type="scientific">Botryosphaeria dothidea</name>
    <dbReference type="NCBI Taxonomy" id="55169"/>
    <lineage>
        <taxon>Eukaryota</taxon>
        <taxon>Fungi</taxon>
        <taxon>Dikarya</taxon>
        <taxon>Ascomycota</taxon>
        <taxon>Pezizomycotina</taxon>
        <taxon>Dothideomycetes</taxon>
        <taxon>Dothideomycetes incertae sedis</taxon>
        <taxon>Botryosphaeriales</taxon>
        <taxon>Botryosphaeriaceae</taxon>
        <taxon>Botryosphaeria</taxon>
    </lineage>
</organism>
<dbReference type="CDD" id="cd08771">
    <property type="entry name" value="DLP_1"/>
    <property type="match status" value="1"/>
</dbReference>
<dbReference type="GO" id="GO:0008017">
    <property type="term" value="F:microtubule binding"/>
    <property type="evidence" value="ECO:0007669"/>
    <property type="project" value="TreeGrafter"/>
</dbReference>
<dbReference type="AlphaFoldDB" id="A0A8H4J3C2"/>
<dbReference type="SUPFAM" id="SSF52540">
    <property type="entry name" value="P-loop containing nucleoside triphosphate hydrolases"/>
    <property type="match status" value="1"/>
</dbReference>
<protein>
    <submittedName>
        <fullName evidence="5">Interferon-induced gtp-binding protein mx1 protein</fullName>
    </submittedName>
</protein>
<dbReference type="GO" id="GO:0016559">
    <property type="term" value="P:peroxisome fission"/>
    <property type="evidence" value="ECO:0007669"/>
    <property type="project" value="TreeGrafter"/>
</dbReference>
<evidence type="ECO:0000313" key="6">
    <source>
        <dbReference type="Proteomes" id="UP000572817"/>
    </source>
</evidence>
<dbReference type="OrthoDB" id="415706at2759"/>
<dbReference type="Pfam" id="PF01031">
    <property type="entry name" value="Dynamin_M"/>
    <property type="match status" value="1"/>
</dbReference>
<dbReference type="GO" id="GO:0006897">
    <property type="term" value="P:endocytosis"/>
    <property type="evidence" value="ECO:0007669"/>
    <property type="project" value="TreeGrafter"/>
</dbReference>
<dbReference type="InterPro" id="IPR022812">
    <property type="entry name" value="Dynamin"/>
</dbReference>
<keyword evidence="2" id="KW-0342">GTP-binding</keyword>
<dbReference type="GO" id="GO:0005739">
    <property type="term" value="C:mitochondrion"/>
    <property type="evidence" value="ECO:0007669"/>
    <property type="project" value="TreeGrafter"/>
</dbReference>
<dbReference type="GO" id="GO:0005525">
    <property type="term" value="F:GTP binding"/>
    <property type="evidence" value="ECO:0007669"/>
    <property type="project" value="InterPro"/>
</dbReference>
<dbReference type="FunFam" id="3.40.50.300:FF:001425">
    <property type="entry name" value="Dynamin GTPase, putative"/>
    <property type="match status" value="1"/>
</dbReference>
<evidence type="ECO:0000313" key="5">
    <source>
        <dbReference type="EMBL" id="KAF4311363.1"/>
    </source>
</evidence>
<dbReference type="Pfam" id="PF00350">
    <property type="entry name" value="Dynamin_N"/>
    <property type="match status" value="1"/>
</dbReference>
<dbReference type="GO" id="GO:0000266">
    <property type="term" value="P:mitochondrial fission"/>
    <property type="evidence" value="ECO:0007669"/>
    <property type="project" value="TreeGrafter"/>
</dbReference>
<sequence>MADPAMLKKIDKLFACNVGHYVDLPQIVVVGDQSSGKSSVLEGLTRLPFPRDSGLCTRFATQITFRRSEHKYVSVCIIPGKNASQAYCDEVRAWKKHNLSQLDQESFTGIMTEVHAIMGLSDETHENSPTSVSGRKTFSEDVLSIEVGGPKEEHLTVIDVPGIFRRANHGVTTKADITLVEQMVLGYMKNPRSVMLVVIPANVDIATQAILQMAEELDQEGQRTLGVLTKPDLVDKGAEKMVMEMVEGRKHPLRLGWSLLRNPGQAEAANPESDRNVIERTFFELTTPWNGLPKDRVGIEALRLKLQDILTAHIRREFPKVKAEVNKRLKECTQVLENLGPKRDTPVEQSKFLIDMSTRFQAIVSHALDAKYGVDDAFSMHPPLKIATRIISRNEKLAEDFTWYGQTYLFEEFDADPENNFEPPTSKHMQPGSMRKKKPPKGSEWRAPAILGHEDFPAAVPAPCMEGEPSPNNNGLDAVYTPPTKIKTGCETRTIIASDDISDMLHNNERIDAPRPSGIAQWLTDIYQHSRGFELASFDPSLISTTMKAQSRNWDSLALGYISDVIALTHAFITTLLQHICPDSRVRENLHSILVDHLNERYRKAFDQVHFILQVERSGVPATMNHYFINNLEKW</sequence>
<dbReference type="Gene3D" id="3.40.50.300">
    <property type="entry name" value="P-loop containing nucleotide triphosphate hydrolases"/>
    <property type="match status" value="1"/>
</dbReference>
<evidence type="ECO:0000256" key="1">
    <source>
        <dbReference type="ARBA" id="ARBA00022741"/>
    </source>
</evidence>
<dbReference type="InterPro" id="IPR001401">
    <property type="entry name" value="Dynamin_GTPase"/>
</dbReference>
<dbReference type="InterPro" id="IPR000375">
    <property type="entry name" value="Dynamin_stalk"/>
</dbReference>
<gene>
    <name evidence="5" type="ORF">GTA08_BOTSDO13074</name>
</gene>
<dbReference type="PANTHER" id="PTHR11566:SF215">
    <property type="entry name" value="DYNAMIN GTPASE"/>
    <property type="match status" value="1"/>
</dbReference>
<dbReference type="GO" id="GO:0016020">
    <property type="term" value="C:membrane"/>
    <property type="evidence" value="ECO:0007669"/>
    <property type="project" value="TreeGrafter"/>
</dbReference>
<dbReference type="GO" id="GO:0048312">
    <property type="term" value="P:intracellular distribution of mitochondria"/>
    <property type="evidence" value="ECO:0007669"/>
    <property type="project" value="TreeGrafter"/>
</dbReference>
<dbReference type="GO" id="GO:0003924">
    <property type="term" value="F:GTPase activity"/>
    <property type="evidence" value="ECO:0007669"/>
    <property type="project" value="InterPro"/>
</dbReference>
<evidence type="ECO:0000256" key="3">
    <source>
        <dbReference type="SAM" id="MobiDB-lite"/>
    </source>
</evidence>
<name>A0A8H4J3C2_9PEZI</name>
<proteinExistence type="predicted"/>
<accession>A0A8H4J3C2</accession>
<dbReference type="PANTHER" id="PTHR11566">
    <property type="entry name" value="DYNAMIN"/>
    <property type="match status" value="1"/>
</dbReference>
<dbReference type="InterPro" id="IPR045063">
    <property type="entry name" value="Dynamin_N"/>
</dbReference>
<dbReference type="SMART" id="SM00053">
    <property type="entry name" value="DYNc"/>
    <property type="match status" value="1"/>
</dbReference>
<reference evidence="5" key="1">
    <citation type="submission" date="2020-04" db="EMBL/GenBank/DDBJ databases">
        <title>Genome Assembly and Annotation of Botryosphaeria dothidea sdau 11-99, a Latent Pathogen of Apple Fruit Ring Rot in China.</title>
        <authorList>
            <person name="Yu C."/>
            <person name="Diao Y."/>
            <person name="Lu Q."/>
            <person name="Zhao J."/>
            <person name="Cui S."/>
            <person name="Peng C."/>
            <person name="He B."/>
            <person name="Liu H."/>
        </authorList>
    </citation>
    <scope>NUCLEOTIDE SEQUENCE [LARGE SCALE GENOMIC DNA]</scope>
    <source>
        <strain evidence="5">Sdau11-99</strain>
    </source>
</reference>
<dbReference type="EMBL" id="WWBZ02000010">
    <property type="protein sequence ID" value="KAF4311363.1"/>
    <property type="molecule type" value="Genomic_DNA"/>
</dbReference>
<keyword evidence="6" id="KW-1185">Reference proteome</keyword>
<evidence type="ECO:0000259" key="4">
    <source>
        <dbReference type="PROSITE" id="PS51718"/>
    </source>
</evidence>
<feature type="region of interest" description="Disordered" evidence="3">
    <location>
        <begin position="418"/>
        <end position="444"/>
    </location>
</feature>
<dbReference type="Proteomes" id="UP000572817">
    <property type="component" value="Unassembled WGS sequence"/>
</dbReference>
<dbReference type="InterPro" id="IPR027417">
    <property type="entry name" value="P-loop_NTPase"/>
</dbReference>
<dbReference type="PROSITE" id="PS51718">
    <property type="entry name" value="G_DYNAMIN_2"/>
    <property type="match status" value="1"/>
</dbReference>
<dbReference type="PRINTS" id="PR00195">
    <property type="entry name" value="DYNAMIN"/>
</dbReference>
<feature type="domain" description="Dynamin-type G" evidence="4">
    <location>
        <begin position="21"/>
        <end position="319"/>
    </location>
</feature>
<dbReference type="InterPro" id="IPR030381">
    <property type="entry name" value="G_DYNAMIN_dom"/>
</dbReference>
<comment type="caution">
    <text evidence="5">The sequence shown here is derived from an EMBL/GenBank/DDBJ whole genome shotgun (WGS) entry which is preliminary data.</text>
</comment>
<evidence type="ECO:0000256" key="2">
    <source>
        <dbReference type="ARBA" id="ARBA00023134"/>
    </source>
</evidence>